<evidence type="ECO:0000313" key="9">
    <source>
        <dbReference type="Proteomes" id="UP001398420"/>
    </source>
</evidence>
<dbReference type="InterPro" id="IPR001478">
    <property type="entry name" value="PDZ"/>
</dbReference>
<evidence type="ECO:0000256" key="5">
    <source>
        <dbReference type="RuleBase" id="RU004404"/>
    </source>
</evidence>
<dbReference type="InterPro" id="IPR005151">
    <property type="entry name" value="Tail-specific_protease"/>
</dbReference>
<feature type="chain" id="PRO_5047417675" evidence="6">
    <location>
        <begin position="27"/>
        <end position="461"/>
    </location>
</feature>
<gene>
    <name evidence="8" type="ORF">AAF454_13410</name>
</gene>
<keyword evidence="6" id="KW-0732">Signal</keyword>
<name>A0ABU9LN69_9BACL</name>
<dbReference type="SMART" id="SM00228">
    <property type="entry name" value="PDZ"/>
    <property type="match status" value="1"/>
</dbReference>
<keyword evidence="2 5" id="KW-0645">Protease</keyword>
<dbReference type="NCBIfam" id="TIGR00225">
    <property type="entry name" value="prc"/>
    <property type="match status" value="1"/>
</dbReference>
<comment type="caution">
    <text evidence="8">The sequence shown here is derived from an EMBL/GenBank/DDBJ whole genome shotgun (WGS) entry which is preliminary data.</text>
</comment>
<keyword evidence="4 5" id="KW-0720">Serine protease</keyword>
<reference evidence="8 9" key="1">
    <citation type="submission" date="2024-04" db="EMBL/GenBank/DDBJ databases">
        <authorList>
            <person name="Wu Y.S."/>
            <person name="Zhang L."/>
        </authorList>
    </citation>
    <scope>NUCLEOTIDE SEQUENCE [LARGE SCALE GENOMIC DNA]</scope>
    <source>
        <strain evidence="8 9">KG-01</strain>
    </source>
</reference>
<sequence length="461" mass="50875">MKKKFLTSFTTVFLGVGFIIMPTAQAAEPLTEVKNIVKQVYYPSVSDKTLQQAKTIKQLMSKLDPYSEYLTSAQMKQFINSIEMNYVGVGVTVLAHTKGLKITEVVANSPAKKQGIQKGHIITKVNNKNLKGMKYEQAIALLTGKVNTNVTITVLNPKTNHTKSYTMKRQKLNVPNVETKRLAGGVGYIRLNSFASNSARDLQNHMAKLKDVNSWILDLRGNPGGDVEAAEKVIGMFKKAKYAYYIKFAKDKTYYYQPPVKQKKQFNGSVAVLVDQHSASASEMTAAAVKGQKLGTVYGQKTYGKGVQQGLFPLKNNKGYLKLTMAEFFGPTTGTGFTKINRVGVTPNVKTVAGAEVQTSHKALLQKALAKNSVKTNSYVMSYNKQTMTVKPSKTLSWSKLKNAKVYVMQIGGTTQKVTIKKASQQLVIQPKTTLKKGSTYYVKIKPTTGKSTYTYMRVGS</sequence>
<evidence type="ECO:0000313" key="8">
    <source>
        <dbReference type="EMBL" id="MEL5989405.1"/>
    </source>
</evidence>
<evidence type="ECO:0000259" key="7">
    <source>
        <dbReference type="PROSITE" id="PS50106"/>
    </source>
</evidence>
<dbReference type="CDD" id="cd06782">
    <property type="entry name" value="cpPDZ_CPP-like"/>
    <property type="match status" value="1"/>
</dbReference>
<dbReference type="Gene3D" id="3.30.750.44">
    <property type="match status" value="1"/>
</dbReference>
<keyword evidence="3 5" id="KW-0378">Hydrolase</keyword>
<dbReference type="EMBL" id="JBCEWA010000012">
    <property type="protein sequence ID" value="MEL5989405.1"/>
    <property type="molecule type" value="Genomic_DNA"/>
</dbReference>
<proteinExistence type="inferred from homology"/>
<dbReference type="RefSeq" id="WP_342303167.1">
    <property type="nucleotide sequence ID" value="NZ_JBCEWA010000012.1"/>
</dbReference>
<evidence type="ECO:0000256" key="1">
    <source>
        <dbReference type="ARBA" id="ARBA00009179"/>
    </source>
</evidence>
<dbReference type="InterPro" id="IPR004447">
    <property type="entry name" value="Peptidase_S41A"/>
</dbReference>
<dbReference type="Gene3D" id="2.30.42.10">
    <property type="match status" value="1"/>
</dbReference>
<dbReference type="CDD" id="cd06567">
    <property type="entry name" value="Peptidase_S41"/>
    <property type="match status" value="1"/>
</dbReference>
<dbReference type="Pfam" id="PF03572">
    <property type="entry name" value="Peptidase_S41"/>
    <property type="match status" value="1"/>
</dbReference>
<dbReference type="SUPFAM" id="SSF52096">
    <property type="entry name" value="ClpP/crotonase"/>
    <property type="match status" value="1"/>
</dbReference>
<keyword evidence="9" id="KW-1185">Reference proteome</keyword>
<dbReference type="PROSITE" id="PS50106">
    <property type="entry name" value="PDZ"/>
    <property type="match status" value="1"/>
</dbReference>
<comment type="similarity">
    <text evidence="1 5">Belongs to the peptidase S41A family.</text>
</comment>
<protein>
    <submittedName>
        <fullName evidence="8">S41 family peptidase</fullName>
    </submittedName>
</protein>
<dbReference type="PANTHER" id="PTHR32060">
    <property type="entry name" value="TAIL-SPECIFIC PROTEASE"/>
    <property type="match status" value="1"/>
</dbReference>
<dbReference type="SMART" id="SM00245">
    <property type="entry name" value="TSPc"/>
    <property type="match status" value="1"/>
</dbReference>
<evidence type="ECO:0000256" key="3">
    <source>
        <dbReference type="ARBA" id="ARBA00022801"/>
    </source>
</evidence>
<dbReference type="InterPro" id="IPR029045">
    <property type="entry name" value="ClpP/crotonase-like_dom_sf"/>
</dbReference>
<feature type="domain" description="PDZ" evidence="7">
    <location>
        <begin position="89"/>
        <end position="142"/>
    </location>
</feature>
<evidence type="ECO:0000256" key="2">
    <source>
        <dbReference type="ARBA" id="ARBA00022670"/>
    </source>
</evidence>
<accession>A0ABU9LN69</accession>
<dbReference type="PANTHER" id="PTHR32060:SF22">
    <property type="entry name" value="CARBOXYL-TERMINAL-PROCESSING PEPTIDASE 3, CHLOROPLASTIC"/>
    <property type="match status" value="1"/>
</dbReference>
<organism evidence="8 9">
    <name type="scientific">Kurthia gibsonii</name>
    <dbReference type="NCBI Taxonomy" id="33946"/>
    <lineage>
        <taxon>Bacteria</taxon>
        <taxon>Bacillati</taxon>
        <taxon>Bacillota</taxon>
        <taxon>Bacilli</taxon>
        <taxon>Bacillales</taxon>
        <taxon>Caryophanaceae</taxon>
        <taxon>Kurthia</taxon>
    </lineage>
</organism>
<dbReference type="Pfam" id="PF00595">
    <property type="entry name" value="PDZ"/>
    <property type="match status" value="1"/>
</dbReference>
<dbReference type="Proteomes" id="UP001398420">
    <property type="component" value="Unassembled WGS sequence"/>
</dbReference>
<feature type="signal peptide" evidence="6">
    <location>
        <begin position="1"/>
        <end position="26"/>
    </location>
</feature>
<dbReference type="Gene3D" id="3.90.226.10">
    <property type="entry name" value="2-enoyl-CoA Hydratase, Chain A, domain 1"/>
    <property type="match status" value="1"/>
</dbReference>
<dbReference type="SUPFAM" id="SSF50156">
    <property type="entry name" value="PDZ domain-like"/>
    <property type="match status" value="1"/>
</dbReference>
<evidence type="ECO:0000256" key="4">
    <source>
        <dbReference type="ARBA" id="ARBA00022825"/>
    </source>
</evidence>
<dbReference type="InterPro" id="IPR036034">
    <property type="entry name" value="PDZ_sf"/>
</dbReference>
<evidence type="ECO:0000256" key="6">
    <source>
        <dbReference type="SAM" id="SignalP"/>
    </source>
</evidence>